<proteinExistence type="predicted"/>
<keyword evidence="1" id="KW-0732">Signal</keyword>
<evidence type="ECO:0000256" key="1">
    <source>
        <dbReference type="SAM" id="SignalP"/>
    </source>
</evidence>
<accession>A0A4P9J022</accession>
<gene>
    <name evidence="2" type="ORF">FFU37_06595</name>
</gene>
<dbReference type="Proteomes" id="UP000310065">
    <property type="component" value="Chromosome L1"/>
</dbReference>
<feature type="chain" id="PRO_5020844690" description="Outer membrane protein" evidence="1">
    <location>
        <begin position="23"/>
        <end position="267"/>
    </location>
</feature>
<dbReference type="GeneID" id="88775311"/>
<evidence type="ECO:0000313" key="2">
    <source>
        <dbReference type="EMBL" id="QCU74151.1"/>
    </source>
</evidence>
<dbReference type="EMBL" id="CP040558">
    <property type="protein sequence ID" value="QCU74151.1"/>
    <property type="molecule type" value="Genomic_DNA"/>
</dbReference>
<evidence type="ECO:0000313" key="3">
    <source>
        <dbReference type="Proteomes" id="UP000310065"/>
    </source>
</evidence>
<name>A0A4P9J022_9GAMM</name>
<protein>
    <recommendedName>
        <fullName evidence="4">Outer membrane protein</fullName>
    </recommendedName>
</protein>
<feature type="signal peptide" evidence="1">
    <location>
        <begin position="1"/>
        <end position="22"/>
    </location>
</feature>
<evidence type="ECO:0008006" key="4">
    <source>
        <dbReference type="Google" id="ProtNLM"/>
    </source>
</evidence>
<reference evidence="2 3" key="1">
    <citation type="submission" date="2019-05" db="EMBL/GenBank/DDBJ databases">
        <title>Complete genome sequence of Pseudoalteromonas sp. 16-SW-7(T) isolated from the Okhotsk Sea, Russia.</title>
        <authorList>
            <person name="Nguyen T.H."/>
            <person name="Nedashkovskaya O.I."/>
            <person name="Kim S.-G."/>
        </authorList>
    </citation>
    <scope>NUCLEOTIDE SEQUENCE [LARGE SCALE GENOMIC DNA]</scope>
    <source>
        <strain evidence="2 3">16-SW-7</strain>
    </source>
</reference>
<dbReference type="AlphaFoldDB" id="A0A4P9J022"/>
<organism evidence="2 3">
    <name type="scientific">Pseudoalteromonas distincta</name>
    <dbReference type="NCBI Taxonomy" id="77608"/>
    <lineage>
        <taxon>Bacteria</taxon>
        <taxon>Pseudomonadati</taxon>
        <taxon>Pseudomonadota</taxon>
        <taxon>Gammaproteobacteria</taxon>
        <taxon>Alteromonadales</taxon>
        <taxon>Pseudoalteromonadaceae</taxon>
        <taxon>Pseudoalteromonas</taxon>
    </lineage>
</organism>
<sequence>MTHYLKYVFVITTLAGVNTAYAQAKTQEHYQELEVGVGGNIKHTHTDVNYKNKEFDLHIHPLWESRYVTEGRDNLAGNGIASIATEVNYKNFAVIPWAAKGISSDYSELNLNAIYTAHLSERIEMYVGYNYIKAREDGIDAHDNELSLDIAYFYADDIQLLSSVYHSFDASGTFLEMAVKKDFYINDLLSVDIQSGVGFNTGYVSDGHNGVNNVKFTANLSYQLFNQLALYTYTSYSIAVNKDEKRFAGDETLRNIFWGGVGLSYQY</sequence>
<dbReference type="RefSeq" id="WP_138489041.1">
    <property type="nucleotide sequence ID" value="NZ_CP040558.1"/>
</dbReference>
<dbReference type="KEGG" id="pdv:FFU37_06595"/>